<dbReference type="NCBIfam" id="TIGR00095">
    <property type="entry name" value="16S rRNA (guanine(966)-N(2))-methyltransferase RsmD"/>
    <property type="match status" value="1"/>
</dbReference>
<evidence type="ECO:0000256" key="1">
    <source>
        <dbReference type="ARBA" id="ARBA00022603"/>
    </source>
</evidence>
<dbReference type="EMBL" id="CAFBMR010000007">
    <property type="protein sequence ID" value="CAB4904897.1"/>
    <property type="molecule type" value="Genomic_DNA"/>
</dbReference>
<protein>
    <submittedName>
        <fullName evidence="3">Unannotated protein</fullName>
    </submittedName>
</protein>
<evidence type="ECO:0000313" key="3">
    <source>
        <dbReference type="EMBL" id="CAB4904897.1"/>
    </source>
</evidence>
<sequence>MTRIIAGAVGGRRLMVPPKGTRPTTDRVREALFSRLDARLTWPGLVVLDLYAGSGALGLEALSRGAEKVVLVEQHAQACAVIQRNIEAVGISGATLVHTDVGSLPGRAPICADLVLADPPYEVDSATIRDLLVRLFEAGWLAPDADVVVERPTRDQSDPLPVGWSSTHKAYGETSLWYGQVLQSI</sequence>
<dbReference type="InterPro" id="IPR004398">
    <property type="entry name" value="RNA_MeTrfase_RsmD"/>
</dbReference>
<accession>A0A6J7G9Z0</accession>
<dbReference type="AlphaFoldDB" id="A0A6J7G9Z0"/>
<dbReference type="Gene3D" id="3.40.50.150">
    <property type="entry name" value="Vaccinia Virus protein VP39"/>
    <property type="match status" value="1"/>
</dbReference>
<organism evidence="3">
    <name type="scientific">freshwater metagenome</name>
    <dbReference type="NCBI Taxonomy" id="449393"/>
    <lineage>
        <taxon>unclassified sequences</taxon>
        <taxon>metagenomes</taxon>
        <taxon>ecological metagenomes</taxon>
    </lineage>
</organism>
<reference evidence="3" key="1">
    <citation type="submission" date="2020-05" db="EMBL/GenBank/DDBJ databases">
        <authorList>
            <person name="Chiriac C."/>
            <person name="Salcher M."/>
            <person name="Ghai R."/>
            <person name="Kavagutti S V."/>
        </authorList>
    </citation>
    <scope>NUCLEOTIDE SEQUENCE</scope>
</reference>
<keyword evidence="2" id="KW-0808">Transferase</keyword>
<dbReference type="PIRSF" id="PIRSF004553">
    <property type="entry name" value="CHP00095"/>
    <property type="match status" value="1"/>
</dbReference>
<dbReference type="PANTHER" id="PTHR43542:SF1">
    <property type="entry name" value="METHYLTRANSFERASE"/>
    <property type="match status" value="1"/>
</dbReference>
<keyword evidence="1" id="KW-0489">Methyltransferase</keyword>
<dbReference type="GO" id="GO:0031167">
    <property type="term" value="P:rRNA methylation"/>
    <property type="evidence" value="ECO:0007669"/>
    <property type="project" value="InterPro"/>
</dbReference>
<dbReference type="Pfam" id="PF03602">
    <property type="entry name" value="Cons_hypoth95"/>
    <property type="match status" value="1"/>
</dbReference>
<evidence type="ECO:0000256" key="2">
    <source>
        <dbReference type="ARBA" id="ARBA00022679"/>
    </source>
</evidence>
<dbReference type="CDD" id="cd02440">
    <property type="entry name" value="AdoMet_MTases"/>
    <property type="match status" value="1"/>
</dbReference>
<proteinExistence type="predicted"/>
<gene>
    <name evidence="3" type="ORF">UFOPK3610_00351</name>
</gene>
<dbReference type="SUPFAM" id="SSF53335">
    <property type="entry name" value="S-adenosyl-L-methionine-dependent methyltransferases"/>
    <property type="match status" value="1"/>
</dbReference>
<name>A0A6J7G9Z0_9ZZZZ</name>
<dbReference type="InterPro" id="IPR029063">
    <property type="entry name" value="SAM-dependent_MTases_sf"/>
</dbReference>
<dbReference type="PANTHER" id="PTHR43542">
    <property type="entry name" value="METHYLTRANSFERASE"/>
    <property type="match status" value="1"/>
</dbReference>
<dbReference type="GO" id="GO:0008168">
    <property type="term" value="F:methyltransferase activity"/>
    <property type="evidence" value="ECO:0007669"/>
    <property type="project" value="UniProtKB-KW"/>
</dbReference>